<name>A0A849BEJ0_9BURK</name>
<evidence type="ECO:0000313" key="1">
    <source>
        <dbReference type="EMBL" id="NNH14381.1"/>
    </source>
</evidence>
<dbReference type="EMBL" id="JABEMD010000110">
    <property type="protein sequence ID" value="NNH14381.1"/>
    <property type="molecule type" value="Genomic_DNA"/>
</dbReference>
<dbReference type="RefSeq" id="WP_151023631.1">
    <property type="nucleotide sequence ID" value="NZ_JABEMD010000110.1"/>
</dbReference>
<comment type="caution">
    <text evidence="1">The sequence shown here is derived from an EMBL/GenBank/DDBJ whole genome shotgun (WGS) entry which is preliminary data.</text>
</comment>
<reference evidence="1 2" key="1">
    <citation type="submission" date="2020-05" db="EMBL/GenBank/DDBJ databases">
        <title>MicrobeNet Type strains.</title>
        <authorList>
            <person name="Nicholson A.C."/>
        </authorList>
    </citation>
    <scope>NUCLEOTIDE SEQUENCE [LARGE SCALE GENOMIC DNA]</scope>
    <source>
        <strain evidence="1 2">ATCC 700815</strain>
    </source>
</reference>
<accession>A0A849BEJ0</accession>
<evidence type="ECO:0000313" key="2">
    <source>
        <dbReference type="Proteomes" id="UP000542973"/>
    </source>
</evidence>
<protein>
    <submittedName>
        <fullName evidence="1">Uncharacterized protein</fullName>
    </submittedName>
</protein>
<dbReference type="AlphaFoldDB" id="A0A849BEJ0"/>
<sequence length="96" mass="10894">MLLSTPNVSALGNIAQILKGEHPFMYKPHVREFAPAEVLDLVRHHRFELLSFETQDVWATTEDEDRDLVTSILKTYGFDLANRGDCTFVTARKSGD</sequence>
<dbReference type="Gene3D" id="3.40.50.150">
    <property type="entry name" value="Vaccinia Virus protein VP39"/>
    <property type="match status" value="1"/>
</dbReference>
<dbReference type="InterPro" id="IPR029063">
    <property type="entry name" value="SAM-dependent_MTases_sf"/>
</dbReference>
<organism evidence="1 2">
    <name type="scientific">Cupriavidus gilardii</name>
    <dbReference type="NCBI Taxonomy" id="82541"/>
    <lineage>
        <taxon>Bacteria</taxon>
        <taxon>Pseudomonadati</taxon>
        <taxon>Pseudomonadota</taxon>
        <taxon>Betaproteobacteria</taxon>
        <taxon>Burkholderiales</taxon>
        <taxon>Burkholderiaceae</taxon>
        <taxon>Cupriavidus</taxon>
    </lineage>
</organism>
<proteinExistence type="predicted"/>
<dbReference type="Proteomes" id="UP000542973">
    <property type="component" value="Unassembled WGS sequence"/>
</dbReference>
<gene>
    <name evidence="1" type="ORF">HLB16_26435</name>
</gene>